<accession>A0ABQ7FZM6</accession>
<comment type="caution">
    <text evidence="8">The sequence shown here is derived from an EMBL/GenBank/DDBJ whole genome shotgun (WGS) entry which is preliminary data.</text>
</comment>
<feature type="region of interest" description="Disordered" evidence="6">
    <location>
        <begin position="374"/>
        <end position="396"/>
    </location>
</feature>
<feature type="compositionally biased region" description="Basic and acidic residues" evidence="6">
    <location>
        <begin position="50"/>
        <end position="62"/>
    </location>
</feature>
<keyword evidence="2" id="KW-0813">Transport</keyword>
<feature type="compositionally biased region" description="Pro residues" evidence="6">
    <location>
        <begin position="756"/>
        <end position="779"/>
    </location>
</feature>
<evidence type="ECO:0000256" key="3">
    <source>
        <dbReference type="ARBA" id="ARBA00022692"/>
    </source>
</evidence>
<comment type="subcellular location">
    <subcellularLocation>
        <location evidence="1">Membrane</location>
        <topology evidence="1">Multi-pass membrane protein</topology>
    </subcellularLocation>
</comment>
<feature type="transmembrane region" description="Helical" evidence="7">
    <location>
        <begin position="177"/>
        <end position="199"/>
    </location>
</feature>
<gene>
    <name evidence="8" type="ORF">DUNSADRAFT_18694</name>
</gene>
<evidence type="ECO:0000256" key="7">
    <source>
        <dbReference type="SAM" id="Phobius"/>
    </source>
</evidence>
<feature type="transmembrane region" description="Helical" evidence="7">
    <location>
        <begin position="126"/>
        <end position="146"/>
    </location>
</feature>
<evidence type="ECO:0000256" key="1">
    <source>
        <dbReference type="ARBA" id="ARBA00004141"/>
    </source>
</evidence>
<evidence type="ECO:0000256" key="4">
    <source>
        <dbReference type="ARBA" id="ARBA00022989"/>
    </source>
</evidence>
<dbReference type="EMBL" id="MU070419">
    <property type="protein sequence ID" value="KAF5827810.1"/>
    <property type="molecule type" value="Genomic_DNA"/>
</dbReference>
<dbReference type="Gene3D" id="1.20.1250.20">
    <property type="entry name" value="MFS general substrate transporter like domains"/>
    <property type="match status" value="1"/>
</dbReference>
<feature type="compositionally biased region" description="Polar residues" evidence="6">
    <location>
        <begin position="28"/>
        <end position="44"/>
    </location>
</feature>
<dbReference type="Pfam" id="PF00083">
    <property type="entry name" value="Sugar_tr"/>
    <property type="match status" value="1"/>
</dbReference>
<keyword evidence="9" id="KW-1185">Reference proteome</keyword>
<dbReference type="PANTHER" id="PTHR23511">
    <property type="entry name" value="SYNAPTIC VESICLE GLYCOPROTEIN 2"/>
    <property type="match status" value="1"/>
</dbReference>
<feature type="region of interest" description="Disordered" evidence="6">
    <location>
        <begin position="1"/>
        <end position="72"/>
    </location>
</feature>
<evidence type="ECO:0000256" key="2">
    <source>
        <dbReference type="ARBA" id="ARBA00022448"/>
    </source>
</evidence>
<proteinExistence type="predicted"/>
<sequence>MYMDSNNNQGPGIVNGVLPSKGDEENDTQALLSSAHSDKQQCAPSGQAVDDGRAHRETRAEQGDAQEPEETVDEVLERMGFTRTHWFLFLVTGLIWGADAMSVMLMSFLGPAARCEWELSPAAESFLSSAVFGGMLLGAGAWGAYADYAGRRVAVLVSCGLTAVCGVLSALSTDFVLLIIARTAVGFGLAAAPAAFILFKEWTPPRLRNPCMVVYNGWWTIGTMLEAFIAWALLDRYGWRVVLLVSSVPQAAVLAMFPFLPESPALLVAKEHHHRLATALPEPSPETFIESPTPLPTFATTVASWFAWVLWTGRKLGVLQSEPTLGGEARARVLLQRAGANSRRAHLRNAFSNPGHRGSSSSCRTPAGFQGCGSGEYPGGNAHEGEGGSASTPLTARPTPWWLWPLNALTMGMAERALENRRNGGAGIAERDVPPFMIGRLVVARQVQPTPPAITVASGGPKAMGGGPCQPGSPTSPALAHEAGYEAAHASQQDGVPGGQAALQEKTRSLSGTVEVDGQLVGLRREEKGGILDGASRGSKRTNLLRSQSAQHAQLAVDTQHNSGAYVQQQTCAPAPVHGLGSGAQGGDDEREGAYRVEEDSRPLLLASSRGLPSDCFSHEETSTMRGVDTSGENDGSRGKGASRYKQGEDGVWRPDSLLGKDGDMQDGFGGVRGSGGADDGGDGADSCNDGDSDGGKAARLARSHARTPLSRLFNKSTALVMTSMLFVWFTNACAYYGIAMLAAELNIPHDTDSPQSPPPAMMPPPAPTFAPSPSPSPTPLSGVHPSDFGAGSPNPQAVNSQGLHRRLRAVADALVAGRTLQHPGVWGEEQLQQQMLGLEDLEGSKGWGDFFMGAVGQGMGVAASVASEHTQEHGLRRPRLRLMAGMDAPPSGVCTGPGGALNLPASTYAEVVMAALMEVPSVLMCLLAVSVGSCGSYIHSLFLHHVRALSLNLSHLSMAPLFCTPG</sequence>
<dbReference type="Proteomes" id="UP000815325">
    <property type="component" value="Unassembled WGS sequence"/>
</dbReference>
<feature type="region of interest" description="Disordered" evidence="6">
    <location>
        <begin position="608"/>
        <end position="704"/>
    </location>
</feature>
<name>A0ABQ7FZM6_DUNSA</name>
<evidence type="ECO:0000256" key="6">
    <source>
        <dbReference type="SAM" id="MobiDB-lite"/>
    </source>
</evidence>
<dbReference type="InterPro" id="IPR036259">
    <property type="entry name" value="MFS_trans_sf"/>
</dbReference>
<feature type="region of interest" description="Disordered" evidence="6">
    <location>
        <begin position="491"/>
        <end position="510"/>
    </location>
</feature>
<protein>
    <recommendedName>
        <fullName evidence="10">Major facilitator superfamily (MFS) profile domain-containing protein</fullName>
    </recommendedName>
</protein>
<feature type="transmembrane region" description="Helical" evidence="7">
    <location>
        <begin position="211"/>
        <end position="233"/>
    </location>
</feature>
<keyword evidence="4 7" id="KW-1133">Transmembrane helix</keyword>
<evidence type="ECO:0008006" key="10">
    <source>
        <dbReference type="Google" id="ProtNLM"/>
    </source>
</evidence>
<reference evidence="8" key="1">
    <citation type="submission" date="2017-08" db="EMBL/GenBank/DDBJ databases">
        <authorList>
            <person name="Polle J.E."/>
            <person name="Barry K."/>
            <person name="Cushman J."/>
            <person name="Schmutz J."/>
            <person name="Tran D."/>
            <person name="Hathwaick L.T."/>
            <person name="Yim W.C."/>
            <person name="Jenkins J."/>
            <person name="Mckie-Krisberg Z.M."/>
            <person name="Prochnik S."/>
            <person name="Lindquist E."/>
            <person name="Dockter R.B."/>
            <person name="Adam C."/>
            <person name="Molina H."/>
            <person name="Bunkerborg J."/>
            <person name="Jin E."/>
            <person name="Buchheim M."/>
            <person name="Magnuson J."/>
        </authorList>
    </citation>
    <scope>NUCLEOTIDE SEQUENCE</scope>
    <source>
        <strain evidence="8">CCAP 19/18</strain>
    </source>
</reference>
<feature type="region of interest" description="Disordered" evidence="6">
    <location>
        <begin position="751"/>
        <end position="800"/>
    </location>
</feature>
<feature type="compositionally biased region" description="Polar residues" evidence="6">
    <location>
        <begin position="1"/>
        <end position="10"/>
    </location>
</feature>
<feature type="compositionally biased region" description="Basic and acidic residues" evidence="6">
    <location>
        <begin position="646"/>
        <end position="664"/>
    </location>
</feature>
<dbReference type="PANTHER" id="PTHR23511:SF5">
    <property type="entry name" value="MAJOR FACILITATOR-TYPE TRANSPORTER HXNZ-RELATED"/>
    <property type="match status" value="1"/>
</dbReference>
<feature type="transmembrane region" description="Helical" evidence="7">
    <location>
        <begin position="153"/>
        <end position="171"/>
    </location>
</feature>
<feature type="compositionally biased region" description="Gly residues" evidence="6">
    <location>
        <begin position="668"/>
        <end position="679"/>
    </location>
</feature>
<organism evidence="8 9">
    <name type="scientific">Dunaliella salina</name>
    <name type="common">Green alga</name>
    <name type="synonym">Protococcus salinus</name>
    <dbReference type="NCBI Taxonomy" id="3046"/>
    <lineage>
        <taxon>Eukaryota</taxon>
        <taxon>Viridiplantae</taxon>
        <taxon>Chlorophyta</taxon>
        <taxon>core chlorophytes</taxon>
        <taxon>Chlorophyceae</taxon>
        <taxon>CS clade</taxon>
        <taxon>Chlamydomonadales</taxon>
        <taxon>Dunaliellaceae</taxon>
        <taxon>Dunaliella</taxon>
    </lineage>
</organism>
<evidence type="ECO:0000313" key="8">
    <source>
        <dbReference type="EMBL" id="KAF5827810.1"/>
    </source>
</evidence>
<evidence type="ECO:0000256" key="5">
    <source>
        <dbReference type="ARBA" id="ARBA00023136"/>
    </source>
</evidence>
<feature type="transmembrane region" description="Helical" evidence="7">
    <location>
        <begin position="86"/>
        <end position="106"/>
    </location>
</feature>
<feature type="region of interest" description="Disordered" evidence="6">
    <location>
        <begin position="460"/>
        <end position="479"/>
    </location>
</feature>
<evidence type="ECO:0000313" key="9">
    <source>
        <dbReference type="Proteomes" id="UP000815325"/>
    </source>
</evidence>
<dbReference type="InterPro" id="IPR005828">
    <property type="entry name" value="MFS_sugar_transport-like"/>
</dbReference>
<keyword evidence="5 7" id="KW-0472">Membrane</keyword>
<dbReference type="SUPFAM" id="SSF103473">
    <property type="entry name" value="MFS general substrate transporter"/>
    <property type="match status" value="1"/>
</dbReference>
<keyword evidence="3 7" id="KW-0812">Transmembrane</keyword>